<dbReference type="OrthoDB" id="148042at2157"/>
<keyword evidence="1" id="KW-0472">Membrane</keyword>
<dbReference type="AlphaFoldDB" id="Q0W726"/>
<name>Q0W726_METAR</name>
<gene>
    <name evidence="2" type="ORF">RCIX373</name>
</gene>
<accession>Q0W726</accession>
<dbReference type="PATRIC" id="fig|351160.9.peg.2415"/>
<dbReference type="GeneID" id="5143409"/>
<evidence type="ECO:0000256" key="1">
    <source>
        <dbReference type="SAM" id="Phobius"/>
    </source>
</evidence>
<sequence length="264" mass="28875">MAGKGRGVRDDKGVSETLGSILVFGIIVSGIAMILLFGTNILNNSKEISNFQNVEQGFKLVQSDIKRVAFEEMPVKLTRIHIDSGTISKDPAKRVTITYAGKDIENHTYVCDYDAQVGEITYQPAGLQSSISIENGGLWKMEGGYDSMITAPRIFMSPDGVLVINVIRLDCEAEKFSGAGTINLYMKHLNSQVQAYDNPPAGNDEVKLEIQTNYPSAWSAAFKDNPVDTTVSDTSDGVEITFKDVKKLIISEHTVRIDPMSISS</sequence>
<organism evidence="2 3">
    <name type="scientific">Methanocella arvoryzae (strain DSM 22066 / NBRC 105507 / MRE50)</name>
    <dbReference type="NCBI Taxonomy" id="351160"/>
    <lineage>
        <taxon>Archaea</taxon>
        <taxon>Methanobacteriati</taxon>
        <taxon>Methanobacteriota</taxon>
        <taxon>Stenosarchaea group</taxon>
        <taxon>Methanomicrobia</taxon>
        <taxon>Methanocellales</taxon>
        <taxon>Methanocellaceae</taxon>
        <taxon>Methanocella</taxon>
    </lineage>
</organism>
<evidence type="ECO:0000313" key="3">
    <source>
        <dbReference type="Proteomes" id="UP000000663"/>
    </source>
</evidence>
<reference evidence="2 3" key="1">
    <citation type="journal article" date="2006" name="Science">
        <title>Genome of rice cluster I archaea -- the key methane producers in the rice rhizosphere.</title>
        <authorList>
            <person name="Erkel C."/>
            <person name="Kube M."/>
            <person name="Reinhardt R."/>
            <person name="Liesack W."/>
        </authorList>
    </citation>
    <scope>NUCLEOTIDE SEQUENCE [LARGE SCALE GENOMIC DNA]</scope>
    <source>
        <strain evidence="3">DSM 22066 / NBRC 105507 / MRE50</strain>
    </source>
</reference>
<dbReference type="RefSeq" id="WP_012036684.1">
    <property type="nucleotide sequence ID" value="NC_009464.1"/>
</dbReference>
<dbReference type="EMBL" id="AM114193">
    <property type="protein sequence ID" value="CAJ35817.1"/>
    <property type="molecule type" value="Genomic_DNA"/>
</dbReference>
<dbReference type="Proteomes" id="UP000000663">
    <property type="component" value="Chromosome"/>
</dbReference>
<keyword evidence="1" id="KW-1133">Transmembrane helix</keyword>
<feature type="transmembrane region" description="Helical" evidence="1">
    <location>
        <begin position="21"/>
        <end position="42"/>
    </location>
</feature>
<dbReference type="Pfam" id="PF23960">
    <property type="entry name" value="DUF7289"/>
    <property type="match status" value="1"/>
</dbReference>
<evidence type="ECO:0000313" key="2">
    <source>
        <dbReference type="EMBL" id="CAJ35817.1"/>
    </source>
</evidence>
<dbReference type="InterPro" id="IPR055713">
    <property type="entry name" value="DUF7289"/>
</dbReference>
<proteinExistence type="predicted"/>
<dbReference type="STRING" id="351160.RCIX373"/>
<keyword evidence="3" id="KW-1185">Reference proteome</keyword>
<keyword evidence="1" id="KW-0812">Transmembrane</keyword>
<dbReference type="KEGG" id="rci:RCIX373"/>
<dbReference type="eggNOG" id="arCOG02911">
    <property type="taxonomic scope" value="Archaea"/>
</dbReference>
<protein>
    <submittedName>
        <fullName evidence="2">Uncharacterized protein</fullName>
    </submittedName>
</protein>